<evidence type="ECO:0000256" key="1">
    <source>
        <dbReference type="SAM" id="MobiDB-lite"/>
    </source>
</evidence>
<feature type="region of interest" description="Disordered" evidence="1">
    <location>
        <begin position="1"/>
        <end position="21"/>
    </location>
</feature>
<evidence type="ECO:0000313" key="2">
    <source>
        <dbReference type="EMBL" id="CUO78402.1"/>
    </source>
</evidence>
<dbReference type="EMBL" id="CZAI01000002">
    <property type="protein sequence ID" value="CUO78402.1"/>
    <property type="molecule type" value="Genomic_DNA"/>
</dbReference>
<proteinExistence type="predicted"/>
<accession>A0A174HTX8</accession>
<gene>
    <name evidence="2" type="ORF">ERS852494_00714</name>
</gene>
<keyword evidence="2" id="KW-0808">Transferase</keyword>
<dbReference type="GO" id="GO:0016301">
    <property type="term" value="F:kinase activity"/>
    <property type="evidence" value="ECO:0007669"/>
    <property type="project" value="UniProtKB-KW"/>
</dbReference>
<organism evidence="2 3">
    <name type="scientific">Bacteroides caccae</name>
    <dbReference type="NCBI Taxonomy" id="47678"/>
    <lineage>
        <taxon>Bacteria</taxon>
        <taxon>Pseudomonadati</taxon>
        <taxon>Bacteroidota</taxon>
        <taxon>Bacteroidia</taxon>
        <taxon>Bacteroidales</taxon>
        <taxon>Bacteroidaceae</taxon>
        <taxon>Bacteroides</taxon>
    </lineage>
</organism>
<dbReference type="STRING" id="47678.ERS852494_00714"/>
<sequence>MQEDINPKATPQPAQTQETVSLNHSISLKGINEKDLQILIAEDNDSNYSLVKHILKEYQITRVVNGVEATENQGAESYHPHYRTYRQCLRC</sequence>
<dbReference type="AlphaFoldDB" id="A0A174HTX8"/>
<feature type="compositionally biased region" description="Polar residues" evidence="1">
    <location>
        <begin position="12"/>
        <end position="21"/>
    </location>
</feature>
<name>A0A174HTX8_9BACE</name>
<protein>
    <submittedName>
        <fullName evidence="2">Two-component system sensor histidine kinase</fullName>
    </submittedName>
</protein>
<keyword evidence="2" id="KW-0418">Kinase</keyword>
<evidence type="ECO:0000313" key="3">
    <source>
        <dbReference type="Proteomes" id="UP000095657"/>
    </source>
</evidence>
<dbReference type="Proteomes" id="UP000095657">
    <property type="component" value="Unassembled WGS sequence"/>
</dbReference>
<reference evidence="2 3" key="1">
    <citation type="submission" date="2015-09" db="EMBL/GenBank/DDBJ databases">
        <authorList>
            <consortium name="Pathogen Informatics"/>
        </authorList>
    </citation>
    <scope>NUCLEOTIDE SEQUENCE [LARGE SCALE GENOMIC DNA]</scope>
    <source>
        <strain evidence="2 3">2789STDY5834880</strain>
    </source>
</reference>